<dbReference type="SUPFAM" id="SSF52540">
    <property type="entry name" value="P-loop containing nucleoside triphosphate hydrolases"/>
    <property type="match status" value="1"/>
</dbReference>
<evidence type="ECO:0000313" key="4">
    <source>
        <dbReference type="EMBL" id="EGJ32789.1"/>
    </source>
</evidence>
<evidence type="ECO:0000256" key="1">
    <source>
        <dbReference type="ARBA" id="ARBA00022549"/>
    </source>
</evidence>
<keyword evidence="1" id="KW-0042">Antenna complex</keyword>
<proteinExistence type="predicted"/>
<protein>
    <submittedName>
        <fullName evidence="4">Putative NACHT family NTPase</fullName>
    </submittedName>
</protein>
<dbReference type="OrthoDB" id="434212at2"/>
<dbReference type="Pfam" id="PF22734">
    <property type="entry name" value="NNH2"/>
    <property type="match status" value="1"/>
</dbReference>
<dbReference type="eggNOG" id="COG5635">
    <property type="taxonomic scope" value="Bacteria"/>
</dbReference>
<evidence type="ECO:0000256" key="2">
    <source>
        <dbReference type="ARBA" id="ARBA00022738"/>
    </source>
</evidence>
<dbReference type="AlphaFoldDB" id="F4XRJ5"/>
<dbReference type="InterPro" id="IPR054569">
    <property type="entry name" value="NNH2"/>
</dbReference>
<accession>F4XRJ5</accession>
<name>F4XRJ5_9CYAN</name>
<dbReference type="Gene3D" id="3.40.50.300">
    <property type="entry name" value="P-loop containing nucleotide triphosphate hydrolases"/>
    <property type="match status" value="1"/>
</dbReference>
<dbReference type="InterPro" id="IPR007111">
    <property type="entry name" value="NACHT_NTPase"/>
</dbReference>
<sequence>MDPLSLLASWEIPKIVSPLLGSGAAAVGKHIAQSLTKTDVEKAIKAALEAVEQWHKQLDSKQRLFFHAQPDGWNGVKNFLGNYFTNPAVLTELTKPLLNQGKPDCDFLVRLFQQQAEANNIKLNQQISLQDWVETFVNAYFEHTATYIKYQVAKQDYCDQLAHWFDHVTFAGIAVAGQEVEKSEKLAQIFVMPDVLEEVATARDLELERLAEASGEKPERALLEKRTPRKFLADQLLIQNQSRRVVILGAPGSGKTTLMSYFTVMLAQSKAEVLGLDGDTDWLPILIRIRDLARHPDKSLIDYARMFAEKTMAVKPLPVGFFDHWLSDGRALILLDGLDEVAEDAKRYDVVRRINNFLGQFNRNRAIITSRPAGYRRDFFRTEDFPHYQIEPFDDKKISDFIDNWYNSRFQDQAEAERRKQSLRKALEDNDRIKLLARNPLLLTIIALIHRYQAVLPKERHKLYDKAVETLLTSWDANKELTSDKWLTYLGLDDLPRLMESLAYWIHTQGNVEDNDSGTLIDRDDLIDQLKQQIKTMKEVKLHQAEEEAKRFVELIRERTGLLNEQGQNCYAFVHKTFQEYLCAEDIDYEADNDGDFDIVLDPIREHLHDSHWREVLLLLIAQQKPKKAAKAIKIVLNNKSDYEQWLHRDLLFAGNCLAENPKNLRGADSSLVQQILERLVELEVSEERVGNNIHHQVYQIICSLNETNFQAPVLELLKKQSDLIDEKRLLNYRAELGEKNQVIDIWLERLKDNYSTVRRRAADALGELGNSSDTVVKALLERLKDNDSAVRWRAADALGKLGNSSETLVNGLLELLEHDDSDVRRTAARALGNLGNSSDTVVNPLLALLQDNDKDVRTMAADALGNLGNSSENIVNALLEWLEHDDSFVRITAAEALLKLGNSSETLVKSLLELLQDNDKDVCITVGDVLGEFGNNSETLVNGLLELLEHDDSDVRRTAADVLVKLGNSSETLVKSLLALLKHNHCTVVRMRAADALGELGNSSDTVVNALLALLEDNDSDVRWRAANALGELGNSSDTVVKRLLELLQDNRSDVRITAADALVQLGNSSDTVVKALLELLKDNTFDVPGMAAYALSQLGKTSNDIIPTVIEWIEQHQDSDYVGRGIDVLWDLVVGKE</sequence>
<dbReference type="InterPro" id="IPR011989">
    <property type="entry name" value="ARM-like"/>
</dbReference>
<dbReference type="RefSeq" id="WP_008183900.1">
    <property type="nucleotide sequence ID" value="NZ_GL890902.1"/>
</dbReference>
<feature type="domain" description="NACHT" evidence="3">
    <location>
        <begin position="243"/>
        <end position="372"/>
    </location>
</feature>
<dbReference type="InterPro" id="IPR004155">
    <property type="entry name" value="PBS_lyase_HEAT"/>
</dbReference>
<evidence type="ECO:0000313" key="5">
    <source>
        <dbReference type="Proteomes" id="UP000003959"/>
    </source>
</evidence>
<organism evidence="4 5">
    <name type="scientific">Moorena producens 3L</name>
    <dbReference type="NCBI Taxonomy" id="489825"/>
    <lineage>
        <taxon>Bacteria</taxon>
        <taxon>Bacillati</taxon>
        <taxon>Cyanobacteriota</taxon>
        <taxon>Cyanophyceae</taxon>
        <taxon>Coleofasciculales</taxon>
        <taxon>Coleofasciculaceae</taxon>
        <taxon>Moorena</taxon>
    </lineage>
</organism>
<reference evidence="5" key="1">
    <citation type="journal article" date="2011" name="Proc. Natl. Acad. Sci. U.S.A.">
        <title>Genomic insights into the physiology and ecology of the marine filamentous cyanobacterium Lyngbya majuscula.</title>
        <authorList>
            <person name="Jones A.C."/>
            <person name="Monroe E.A."/>
            <person name="Podell S."/>
            <person name="Hess W.R."/>
            <person name="Klages S."/>
            <person name="Esquenazi E."/>
            <person name="Niessen S."/>
            <person name="Hoover H."/>
            <person name="Rothmann M."/>
            <person name="Lasken R.S."/>
            <person name="Yates J.R.III."/>
            <person name="Reinhardt R."/>
            <person name="Kube M."/>
            <person name="Burkart M.D."/>
            <person name="Allen E.E."/>
            <person name="Dorrestein P.C."/>
            <person name="Gerwick W.H."/>
            <person name="Gerwick L."/>
        </authorList>
    </citation>
    <scope>NUCLEOTIDE SEQUENCE [LARGE SCALE GENOMIC DNA]</scope>
    <source>
        <strain evidence="5">3L</strain>
    </source>
</reference>
<dbReference type="PANTHER" id="PTHR12697:SF5">
    <property type="entry name" value="DEOXYHYPUSINE HYDROXYLASE"/>
    <property type="match status" value="1"/>
</dbReference>
<dbReference type="Pfam" id="PF13646">
    <property type="entry name" value="HEAT_2"/>
    <property type="match status" value="3"/>
</dbReference>
<evidence type="ECO:0000259" key="3">
    <source>
        <dbReference type="PROSITE" id="PS50837"/>
    </source>
</evidence>
<dbReference type="SMART" id="SM00567">
    <property type="entry name" value="EZ_HEAT"/>
    <property type="match status" value="10"/>
</dbReference>
<dbReference type="eggNOG" id="COG1413">
    <property type="taxonomic scope" value="Bacteria"/>
</dbReference>
<dbReference type="EMBL" id="GL890902">
    <property type="protein sequence ID" value="EGJ32789.1"/>
    <property type="molecule type" value="Genomic_DNA"/>
</dbReference>
<dbReference type="Gene3D" id="1.25.10.10">
    <property type="entry name" value="Leucine-rich Repeat Variant"/>
    <property type="match status" value="2"/>
</dbReference>
<dbReference type="GO" id="GO:0030089">
    <property type="term" value="C:phycobilisome"/>
    <property type="evidence" value="ECO:0007669"/>
    <property type="project" value="UniProtKB-KW"/>
</dbReference>
<dbReference type="Pfam" id="PF05729">
    <property type="entry name" value="NACHT"/>
    <property type="match status" value="1"/>
</dbReference>
<keyword evidence="5" id="KW-1185">Reference proteome</keyword>
<dbReference type="InterPro" id="IPR016024">
    <property type="entry name" value="ARM-type_fold"/>
</dbReference>
<dbReference type="HOGENOM" id="CLU_277696_0_0_3"/>
<keyword evidence="2" id="KW-0605">Phycobilisome</keyword>
<gene>
    <name evidence="4" type="ORF">LYNGBM3L_00970</name>
</gene>
<dbReference type="SUPFAM" id="SSF48371">
    <property type="entry name" value="ARM repeat"/>
    <property type="match status" value="1"/>
</dbReference>
<dbReference type="PROSITE" id="PS50837">
    <property type="entry name" value="NACHT"/>
    <property type="match status" value="1"/>
</dbReference>
<dbReference type="InterPro" id="IPR027417">
    <property type="entry name" value="P-loop_NTPase"/>
</dbReference>
<dbReference type="GO" id="GO:0016491">
    <property type="term" value="F:oxidoreductase activity"/>
    <property type="evidence" value="ECO:0007669"/>
    <property type="project" value="TreeGrafter"/>
</dbReference>
<dbReference type="Proteomes" id="UP000003959">
    <property type="component" value="Unassembled WGS sequence"/>
</dbReference>
<dbReference type="PANTHER" id="PTHR12697">
    <property type="entry name" value="PBS LYASE HEAT-LIKE PROTEIN"/>
    <property type="match status" value="1"/>
</dbReference>